<feature type="compositionally biased region" description="Low complexity" evidence="1">
    <location>
        <begin position="74"/>
        <end position="87"/>
    </location>
</feature>
<evidence type="ECO:0000313" key="3">
    <source>
        <dbReference type="Proteomes" id="UP000326924"/>
    </source>
</evidence>
<feature type="region of interest" description="Disordered" evidence="1">
    <location>
        <begin position="74"/>
        <end position="105"/>
    </location>
</feature>
<gene>
    <name evidence="2" type="ORF">FN846DRAFT_893758</name>
</gene>
<name>A0A5J5EKX4_9PEZI</name>
<evidence type="ECO:0000256" key="1">
    <source>
        <dbReference type="SAM" id="MobiDB-lite"/>
    </source>
</evidence>
<proteinExistence type="predicted"/>
<protein>
    <submittedName>
        <fullName evidence="2">Uncharacterized protein</fullName>
    </submittedName>
</protein>
<dbReference type="InParanoid" id="A0A5J5EKX4"/>
<dbReference type="EMBL" id="VXIS01000239">
    <property type="protein sequence ID" value="KAA8895863.1"/>
    <property type="molecule type" value="Genomic_DNA"/>
</dbReference>
<sequence length="129" mass="14467">MTPFAESRPNGFNLFEHHQALLAMQHATLASMAREGYEQGLNLMAQPEAHPVIKINQAATYVDQQTNAVQQVVHAQQQQQDSHQDAAVPKKKGRKLARHEDHKSSCKALCIDPKDRVTMGELRAYVKNV</sequence>
<keyword evidence="3" id="KW-1185">Reference proteome</keyword>
<comment type="caution">
    <text evidence="2">The sequence shown here is derived from an EMBL/GenBank/DDBJ whole genome shotgun (WGS) entry which is preliminary data.</text>
</comment>
<dbReference type="AlphaFoldDB" id="A0A5J5EKX4"/>
<accession>A0A5J5EKX4</accession>
<dbReference type="Proteomes" id="UP000326924">
    <property type="component" value="Unassembled WGS sequence"/>
</dbReference>
<evidence type="ECO:0000313" key="2">
    <source>
        <dbReference type="EMBL" id="KAA8895863.1"/>
    </source>
</evidence>
<organism evidence="2 3">
    <name type="scientific">Sphaerosporella brunnea</name>
    <dbReference type="NCBI Taxonomy" id="1250544"/>
    <lineage>
        <taxon>Eukaryota</taxon>
        <taxon>Fungi</taxon>
        <taxon>Dikarya</taxon>
        <taxon>Ascomycota</taxon>
        <taxon>Pezizomycotina</taxon>
        <taxon>Pezizomycetes</taxon>
        <taxon>Pezizales</taxon>
        <taxon>Pyronemataceae</taxon>
        <taxon>Sphaerosporella</taxon>
    </lineage>
</organism>
<reference evidence="2 3" key="1">
    <citation type="submission" date="2019-09" db="EMBL/GenBank/DDBJ databases">
        <title>Draft genome of the ectomycorrhizal ascomycete Sphaerosporella brunnea.</title>
        <authorList>
            <consortium name="DOE Joint Genome Institute"/>
            <person name="Benucci G.M."/>
            <person name="Marozzi G."/>
            <person name="Antonielli L."/>
            <person name="Sanchez S."/>
            <person name="Marco P."/>
            <person name="Wang X."/>
            <person name="Falini L.B."/>
            <person name="Barry K."/>
            <person name="Haridas S."/>
            <person name="Lipzen A."/>
            <person name="Labutti K."/>
            <person name="Grigoriev I.V."/>
            <person name="Murat C."/>
            <person name="Martin F."/>
            <person name="Albertini E."/>
            <person name="Donnini D."/>
            <person name="Bonito G."/>
        </authorList>
    </citation>
    <scope>NUCLEOTIDE SEQUENCE [LARGE SCALE GENOMIC DNA]</scope>
    <source>
        <strain evidence="2 3">Sb_GMNB300</strain>
    </source>
</reference>